<feature type="chain" id="PRO_5015129343" evidence="3">
    <location>
        <begin position="19"/>
        <end position="187"/>
    </location>
</feature>
<dbReference type="EMBL" id="LHPF02000006">
    <property type="protein sequence ID" value="PSC73689.1"/>
    <property type="molecule type" value="Genomic_DNA"/>
</dbReference>
<feature type="compositionally biased region" description="Low complexity" evidence="1">
    <location>
        <begin position="163"/>
        <end position="173"/>
    </location>
</feature>
<feature type="region of interest" description="Disordered" evidence="1">
    <location>
        <begin position="149"/>
        <end position="187"/>
    </location>
</feature>
<organism evidence="4 5">
    <name type="scientific">Micractinium conductrix</name>
    <dbReference type="NCBI Taxonomy" id="554055"/>
    <lineage>
        <taxon>Eukaryota</taxon>
        <taxon>Viridiplantae</taxon>
        <taxon>Chlorophyta</taxon>
        <taxon>core chlorophytes</taxon>
        <taxon>Trebouxiophyceae</taxon>
        <taxon>Chlorellales</taxon>
        <taxon>Chlorellaceae</taxon>
        <taxon>Chlorella clade</taxon>
        <taxon>Micractinium</taxon>
    </lineage>
</organism>
<keyword evidence="2" id="KW-0472">Membrane</keyword>
<evidence type="ECO:0000256" key="3">
    <source>
        <dbReference type="SAM" id="SignalP"/>
    </source>
</evidence>
<evidence type="ECO:0000313" key="5">
    <source>
        <dbReference type="Proteomes" id="UP000239649"/>
    </source>
</evidence>
<protein>
    <submittedName>
        <fullName evidence="4">Uncharacterized protein</fullName>
    </submittedName>
</protein>
<name>A0A2P6VHW5_9CHLO</name>
<evidence type="ECO:0000256" key="2">
    <source>
        <dbReference type="SAM" id="Phobius"/>
    </source>
</evidence>
<keyword evidence="2" id="KW-0812">Transmembrane</keyword>
<keyword evidence="2" id="KW-1133">Transmembrane helix</keyword>
<dbReference type="OrthoDB" id="515482at2759"/>
<feature type="signal peptide" evidence="3">
    <location>
        <begin position="1"/>
        <end position="18"/>
    </location>
</feature>
<evidence type="ECO:0000313" key="4">
    <source>
        <dbReference type="EMBL" id="PSC73689.1"/>
    </source>
</evidence>
<feature type="transmembrane region" description="Helical" evidence="2">
    <location>
        <begin position="106"/>
        <end position="129"/>
    </location>
</feature>
<accession>A0A2P6VHW5</accession>
<evidence type="ECO:0000256" key="1">
    <source>
        <dbReference type="SAM" id="MobiDB-lite"/>
    </source>
</evidence>
<dbReference type="AlphaFoldDB" id="A0A2P6VHW5"/>
<comment type="caution">
    <text evidence="4">The sequence shown here is derived from an EMBL/GenBank/DDBJ whole genome shotgun (WGS) entry which is preliminary data.</text>
</comment>
<gene>
    <name evidence="4" type="ORF">C2E20_3040</name>
</gene>
<dbReference type="Proteomes" id="UP000239649">
    <property type="component" value="Unassembled WGS sequence"/>
</dbReference>
<reference evidence="4 5" key="1">
    <citation type="journal article" date="2018" name="Plant J.">
        <title>Genome sequences of Chlorella sorokiniana UTEX 1602 and Micractinium conductrix SAG 241.80: implications to maltose excretion by a green alga.</title>
        <authorList>
            <person name="Arriola M.B."/>
            <person name="Velmurugan N."/>
            <person name="Zhang Y."/>
            <person name="Plunkett M.H."/>
            <person name="Hondzo H."/>
            <person name="Barney B.M."/>
        </authorList>
    </citation>
    <scope>NUCLEOTIDE SEQUENCE [LARGE SCALE GENOMIC DNA]</scope>
    <source>
        <strain evidence="4 5">SAG 241.80</strain>
    </source>
</reference>
<keyword evidence="5" id="KW-1185">Reference proteome</keyword>
<keyword evidence="3" id="KW-0732">Signal</keyword>
<sequence>MSSVLCSVLSAFPALAACSQRPQGLLRAGPAAPRCPRLGVSSGGARRRSLAAAAAGASAAGPPEALMASEALMDAVQAVPPVAIDQAAADVFWGAQEAAASDPTDVVFTGLFTIAVAALSVVTLGVAYLSFSSWNDSRLEAADRARFDSSGYGRFKNPDGTPKSSGTAKAAAKSSKEEEPFKGFGKK</sequence>
<proteinExistence type="predicted"/>